<protein>
    <submittedName>
        <fullName evidence="1">Protein lzic</fullName>
    </submittedName>
</protein>
<keyword evidence="2" id="KW-1185">Reference proteome</keyword>
<comment type="caution">
    <text evidence="1">The sequence shown here is derived from an EMBL/GenBank/DDBJ whole genome shotgun (WGS) entry which is preliminary data.</text>
</comment>
<dbReference type="Proteomes" id="UP001056778">
    <property type="component" value="Chromosome 3"/>
</dbReference>
<gene>
    <name evidence="1" type="ORF">MML48_3g00009855</name>
</gene>
<dbReference type="EMBL" id="CM043017">
    <property type="protein sequence ID" value="KAI4465306.1"/>
    <property type="molecule type" value="Genomic_DNA"/>
</dbReference>
<reference evidence="1" key="1">
    <citation type="submission" date="2022-04" db="EMBL/GenBank/DDBJ databases">
        <title>Chromosome-scale genome assembly of Holotrichia oblita Faldermann.</title>
        <authorList>
            <person name="Rongchong L."/>
        </authorList>
    </citation>
    <scope>NUCLEOTIDE SEQUENCE</scope>
    <source>
        <strain evidence="1">81SQS9</strain>
    </source>
</reference>
<evidence type="ECO:0000313" key="1">
    <source>
        <dbReference type="EMBL" id="KAI4465306.1"/>
    </source>
</evidence>
<sequence>MTSRARGKAIFDIKWVNPELNDDWSNWLEPFKNSTNEGWCRLCKKTFSLSNMGRQAVISHQKSKKHQLNITSVGMSQKIHTYTTPMAKDNSSASTSAHAAEIGTESIGEKHEIEVIVKENSPNVNCPSTSRSEIKSTQSSLTNFVNNDKVTTAEILFCLNVVINHMSLRAAESFINVSKLAFF</sequence>
<accession>A0ACB9TEM4</accession>
<organism evidence="1 2">
    <name type="scientific">Holotrichia oblita</name>
    <name type="common">Chafer beetle</name>
    <dbReference type="NCBI Taxonomy" id="644536"/>
    <lineage>
        <taxon>Eukaryota</taxon>
        <taxon>Metazoa</taxon>
        <taxon>Ecdysozoa</taxon>
        <taxon>Arthropoda</taxon>
        <taxon>Hexapoda</taxon>
        <taxon>Insecta</taxon>
        <taxon>Pterygota</taxon>
        <taxon>Neoptera</taxon>
        <taxon>Endopterygota</taxon>
        <taxon>Coleoptera</taxon>
        <taxon>Polyphaga</taxon>
        <taxon>Scarabaeiformia</taxon>
        <taxon>Scarabaeidae</taxon>
        <taxon>Melolonthinae</taxon>
        <taxon>Holotrichia</taxon>
    </lineage>
</organism>
<evidence type="ECO:0000313" key="2">
    <source>
        <dbReference type="Proteomes" id="UP001056778"/>
    </source>
</evidence>
<name>A0ACB9TEM4_HOLOL</name>
<proteinExistence type="predicted"/>